<dbReference type="PANTHER" id="PTHR46211:SF1">
    <property type="entry name" value="GLYCEROPHOSPHODIESTER PHOSPHODIESTERASE, CYTOPLASMIC"/>
    <property type="match status" value="1"/>
</dbReference>
<organism evidence="2 3">
    <name type="scientific">Desulfosoma caldarium</name>
    <dbReference type="NCBI Taxonomy" id="610254"/>
    <lineage>
        <taxon>Bacteria</taxon>
        <taxon>Pseudomonadati</taxon>
        <taxon>Thermodesulfobacteriota</taxon>
        <taxon>Syntrophobacteria</taxon>
        <taxon>Syntrophobacterales</taxon>
        <taxon>Syntrophobacteraceae</taxon>
        <taxon>Desulfosoma</taxon>
    </lineage>
</organism>
<dbReference type="GO" id="GO:0008081">
    <property type="term" value="F:phosphoric diester hydrolase activity"/>
    <property type="evidence" value="ECO:0007669"/>
    <property type="project" value="InterPro"/>
</dbReference>
<evidence type="ECO:0000259" key="1">
    <source>
        <dbReference type="PROSITE" id="PS51704"/>
    </source>
</evidence>
<dbReference type="InterPro" id="IPR017946">
    <property type="entry name" value="PLC-like_Pdiesterase_TIM-brl"/>
</dbReference>
<accession>A0A3N1UR13</accession>
<dbReference type="PROSITE" id="PS51704">
    <property type="entry name" value="GP_PDE"/>
    <property type="match status" value="1"/>
</dbReference>
<dbReference type="AlphaFoldDB" id="A0A3N1UR13"/>
<sequence length="260" mass="29427">MVVWKDLVEFQGLWIGAHRGGAALGPENTLETAMLGFQAGAHFWELDVQLSADGVPVVIHDETLARTTDAPVLYPQRRPWSVWDFTQAELETFAAIPGVWRIPTLREALAVTRRLQWLVNVEIKGRAEHHDRLVRETLALITELDMVPRVLLSSFHLGVLRRCREMHQEVKLGVVVKEAVKDPVRLVQDVKAFSFHPAQRHLRRETVRRCREAGVPVIAWTVNDAASAQKLHGWGVSAVISDRPHELIEQETSKEDASSW</sequence>
<dbReference type="RefSeq" id="WP_170161780.1">
    <property type="nucleotide sequence ID" value="NZ_RJVA01000013.1"/>
</dbReference>
<dbReference type="PANTHER" id="PTHR46211">
    <property type="entry name" value="GLYCEROPHOSPHORYL DIESTER PHOSPHODIESTERASE"/>
    <property type="match status" value="1"/>
</dbReference>
<dbReference type="Gene3D" id="3.20.20.190">
    <property type="entry name" value="Phosphatidylinositol (PI) phosphodiesterase"/>
    <property type="match status" value="1"/>
</dbReference>
<dbReference type="Pfam" id="PF03009">
    <property type="entry name" value="GDPD"/>
    <property type="match status" value="1"/>
</dbReference>
<reference evidence="2 3" key="1">
    <citation type="submission" date="2018-11" db="EMBL/GenBank/DDBJ databases">
        <title>Genomic Encyclopedia of Type Strains, Phase IV (KMG-IV): sequencing the most valuable type-strain genomes for metagenomic binning, comparative biology and taxonomic classification.</title>
        <authorList>
            <person name="Goeker M."/>
        </authorList>
    </citation>
    <scope>NUCLEOTIDE SEQUENCE [LARGE SCALE GENOMIC DNA]</scope>
    <source>
        <strain evidence="2 3">DSM 22027</strain>
    </source>
</reference>
<gene>
    <name evidence="2" type="ORF">EDC27_2407</name>
</gene>
<proteinExistence type="predicted"/>
<keyword evidence="3" id="KW-1185">Reference proteome</keyword>
<feature type="domain" description="GP-PDE" evidence="1">
    <location>
        <begin position="13"/>
        <end position="251"/>
    </location>
</feature>
<dbReference type="SUPFAM" id="SSF51695">
    <property type="entry name" value="PLC-like phosphodiesterases"/>
    <property type="match status" value="1"/>
</dbReference>
<dbReference type="EMBL" id="RJVA01000013">
    <property type="protein sequence ID" value="ROQ91130.1"/>
    <property type="molecule type" value="Genomic_DNA"/>
</dbReference>
<dbReference type="InterPro" id="IPR030395">
    <property type="entry name" value="GP_PDE_dom"/>
</dbReference>
<dbReference type="GO" id="GO:0006629">
    <property type="term" value="P:lipid metabolic process"/>
    <property type="evidence" value="ECO:0007669"/>
    <property type="project" value="InterPro"/>
</dbReference>
<dbReference type="Proteomes" id="UP000276223">
    <property type="component" value="Unassembled WGS sequence"/>
</dbReference>
<name>A0A3N1UR13_9BACT</name>
<comment type="caution">
    <text evidence="2">The sequence shown here is derived from an EMBL/GenBank/DDBJ whole genome shotgun (WGS) entry which is preliminary data.</text>
</comment>
<evidence type="ECO:0000313" key="3">
    <source>
        <dbReference type="Proteomes" id="UP000276223"/>
    </source>
</evidence>
<evidence type="ECO:0000313" key="2">
    <source>
        <dbReference type="EMBL" id="ROQ91130.1"/>
    </source>
</evidence>
<protein>
    <submittedName>
        <fullName evidence="2">Glycerophosphoryl diester phosphodiesterase</fullName>
    </submittedName>
</protein>